<keyword evidence="3" id="KW-1185">Reference proteome</keyword>
<evidence type="ECO:0000313" key="3">
    <source>
        <dbReference type="Proteomes" id="UP000822688"/>
    </source>
</evidence>
<evidence type="ECO:0000313" key="2">
    <source>
        <dbReference type="EMBL" id="KAG0583717.1"/>
    </source>
</evidence>
<feature type="signal peptide" evidence="1">
    <location>
        <begin position="1"/>
        <end position="28"/>
    </location>
</feature>
<organism evidence="2 3">
    <name type="scientific">Ceratodon purpureus</name>
    <name type="common">Fire moss</name>
    <name type="synonym">Dicranum purpureum</name>
    <dbReference type="NCBI Taxonomy" id="3225"/>
    <lineage>
        <taxon>Eukaryota</taxon>
        <taxon>Viridiplantae</taxon>
        <taxon>Streptophyta</taxon>
        <taxon>Embryophyta</taxon>
        <taxon>Bryophyta</taxon>
        <taxon>Bryophytina</taxon>
        <taxon>Bryopsida</taxon>
        <taxon>Dicranidae</taxon>
        <taxon>Pseudoditrichales</taxon>
        <taxon>Ditrichaceae</taxon>
        <taxon>Ceratodon</taxon>
    </lineage>
</organism>
<dbReference type="AlphaFoldDB" id="A0A8T0ILD3"/>
<sequence length="50" mass="5632">MHWCPLLLTSRSFRSVLLTWRLLAGTHGIIHNSSVYLMSLSVHGVDVGIR</sequence>
<comment type="caution">
    <text evidence="2">The sequence shown here is derived from an EMBL/GenBank/DDBJ whole genome shotgun (WGS) entry which is preliminary data.</text>
</comment>
<keyword evidence="1" id="KW-0732">Signal</keyword>
<dbReference type="Proteomes" id="UP000822688">
    <property type="component" value="Chromosome 3"/>
</dbReference>
<protein>
    <submittedName>
        <fullName evidence="2">Uncharacterized protein</fullName>
    </submittedName>
</protein>
<proteinExistence type="predicted"/>
<evidence type="ECO:0000256" key="1">
    <source>
        <dbReference type="SAM" id="SignalP"/>
    </source>
</evidence>
<dbReference type="EMBL" id="CM026423">
    <property type="protein sequence ID" value="KAG0583717.1"/>
    <property type="molecule type" value="Genomic_DNA"/>
</dbReference>
<name>A0A8T0ILD3_CERPU</name>
<gene>
    <name evidence="2" type="ORF">KC19_3G158000</name>
</gene>
<reference evidence="2" key="1">
    <citation type="submission" date="2020-06" db="EMBL/GenBank/DDBJ databases">
        <title>WGS assembly of Ceratodon purpureus strain R40.</title>
        <authorList>
            <person name="Carey S.B."/>
            <person name="Jenkins J."/>
            <person name="Shu S."/>
            <person name="Lovell J.T."/>
            <person name="Sreedasyam A."/>
            <person name="Maumus F."/>
            <person name="Tiley G.P."/>
            <person name="Fernandez-Pozo N."/>
            <person name="Barry K."/>
            <person name="Chen C."/>
            <person name="Wang M."/>
            <person name="Lipzen A."/>
            <person name="Daum C."/>
            <person name="Saski C.A."/>
            <person name="Payton A.C."/>
            <person name="Mcbreen J.C."/>
            <person name="Conrad R.E."/>
            <person name="Kollar L.M."/>
            <person name="Olsson S."/>
            <person name="Huttunen S."/>
            <person name="Landis J.B."/>
            <person name="Wickett N.J."/>
            <person name="Johnson M.G."/>
            <person name="Rensing S.A."/>
            <person name="Grimwood J."/>
            <person name="Schmutz J."/>
            <person name="Mcdaniel S.F."/>
        </authorList>
    </citation>
    <scope>NUCLEOTIDE SEQUENCE</scope>
    <source>
        <strain evidence="2">R40</strain>
    </source>
</reference>
<accession>A0A8T0ILD3</accession>
<feature type="chain" id="PRO_5035746532" evidence="1">
    <location>
        <begin position="29"/>
        <end position="50"/>
    </location>
</feature>